<dbReference type="InterPro" id="IPR056906">
    <property type="entry name" value="ORF2/G2P_dom"/>
</dbReference>
<dbReference type="Pfam" id="PF23343">
    <property type="entry name" value="REP_ORF2-G2P"/>
    <property type="match status" value="1"/>
</dbReference>
<comment type="caution">
    <text evidence="2">The sequence shown here is derived from an EMBL/GenBank/DDBJ whole genome shotgun (WGS) entry which is preliminary data.</text>
</comment>
<organism evidence="2 3">
    <name type="scientific">Aminicella lysinilytica</name>
    <dbReference type="NCBI Taxonomy" id="433323"/>
    <lineage>
        <taxon>Bacteria</taxon>
        <taxon>Bacillati</taxon>
        <taxon>Bacillota</taxon>
        <taxon>Clostridia</taxon>
        <taxon>Peptostreptococcales</taxon>
        <taxon>Anaerovoracaceae</taxon>
        <taxon>Aminicella</taxon>
    </lineage>
</organism>
<keyword evidence="3" id="KW-1185">Reference proteome</keyword>
<gene>
    <name evidence="2" type="ORF">EV211_10275</name>
</gene>
<accession>A0A4R6QDA0</accession>
<dbReference type="Proteomes" id="UP000295500">
    <property type="component" value="Unassembled WGS sequence"/>
</dbReference>
<evidence type="ECO:0000313" key="3">
    <source>
        <dbReference type="Proteomes" id="UP000295500"/>
    </source>
</evidence>
<dbReference type="RefSeq" id="WP_133527532.1">
    <property type="nucleotide sequence ID" value="NZ_SNXO01000002.1"/>
</dbReference>
<evidence type="ECO:0000313" key="2">
    <source>
        <dbReference type="EMBL" id="TDP59833.1"/>
    </source>
</evidence>
<dbReference type="EMBL" id="SNXO01000002">
    <property type="protein sequence ID" value="TDP59833.1"/>
    <property type="molecule type" value="Genomic_DNA"/>
</dbReference>
<dbReference type="AlphaFoldDB" id="A0A4R6QDA0"/>
<dbReference type="OrthoDB" id="9814853at2"/>
<name>A0A4R6QDA0_9FIRM</name>
<evidence type="ECO:0000259" key="1">
    <source>
        <dbReference type="Pfam" id="PF23343"/>
    </source>
</evidence>
<protein>
    <recommendedName>
        <fullName evidence="1">Replication-associated protein ORF2/G2P domain-containing protein</fullName>
    </recommendedName>
</protein>
<feature type="domain" description="Replication-associated protein ORF2/G2P" evidence="1">
    <location>
        <begin position="68"/>
        <end position="157"/>
    </location>
</feature>
<sequence length="277" mass="32690">MKVVREICVAGKVIDVTVKVPSGRHENNRAAKRKITSEKVQKNNDRMAGKKLTRLINANFSASDMHDTLTYQTEPSPEEAKAILQRFISRMRYAMKKLNKEFKWVIVTEYGGQRLHHHMITNAPLCLVREKWGCGHVLPRPLDDDPDYHKLGEYLIKHSTSLFREEDSPWGTRCSHSRNLIIPIPRIEEVDESNLWDDPCPWKGYYIDQDTVRRYEHPITGLQHLEYSMISIDDEPRIKKYYKGKLKRHEESYKRFINYSESQLGIDFYEEDTHDQR</sequence>
<reference evidence="2 3" key="1">
    <citation type="submission" date="2019-03" db="EMBL/GenBank/DDBJ databases">
        <title>Genomic Encyclopedia of Type Strains, Phase IV (KMG-IV): sequencing the most valuable type-strain genomes for metagenomic binning, comparative biology and taxonomic classification.</title>
        <authorList>
            <person name="Goeker M."/>
        </authorList>
    </citation>
    <scope>NUCLEOTIDE SEQUENCE [LARGE SCALE GENOMIC DNA]</scope>
    <source>
        <strain evidence="2 3">DSM 28287</strain>
    </source>
</reference>
<proteinExistence type="predicted"/>